<evidence type="ECO:0000313" key="10">
    <source>
        <dbReference type="Proteomes" id="UP000533598"/>
    </source>
</evidence>
<feature type="binding site" evidence="6">
    <location>
        <position position="114"/>
    </location>
    <ligand>
        <name>a divalent metal cation</name>
        <dbReference type="ChEBI" id="CHEBI:60240"/>
        <label>2</label>
        <note>catalytic</note>
    </ligand>
</feature>
<feature type="binding site" evidence="6">
    <location>
        <position position="218"/>
    </location>
    <ligand>
        <name>a divalent metal cation</name>
        <dbReference type="ChEBI" id="CHEBI:60240"/>
        <label>2</label>
        <note>catalytic</note>
    </ligand>
</feature>
<dbReference type="Proteomes" id="UP000533598">
    <property type="component" value="Unassembled WGS sequence"/>
</dbReference>
<dbReference type="EMBL" id="JACHMH010000001">
    <property type="protein sequence ID" value="MBB4681698.1"/>
    <property type="molecule type" value="Genomic_DNA"/>
</dbReference>
<organism evidence="9 10">
    <name type="scientific">Crossiella cryophila</name>
    <dbReference type="NCBI Taxonomy" id="43355"/>
    <lineage>
        <taxon>Bacteria</taxon>
        <taxon>Bacillati</taxon>
        <taxon>Actinomycetota</taxon>
        <taxon>Actinomycetes</taxon>
        <taxon>Pseudonocardiales</taxon>
        <taxon>Pseudonocardiaceae</taxon>
        <taxon>Crossiella</taxon>
    </lineage>
</organism>
<dbReference type="InterPro" id="IPR001714">
    <property type="entry name" value="Pept_M24_MAP"/>
</dbReference>
<evidence type="ECO:0000256" key="6">
    <source>
        <dbReference type="HAMAP-Rule" id="MF_01974"/>
    </source>
</evidence>
<dbReference type="SUPFAM" id="SSF55920">
    <property type="entry name" value="Creatinase/aminopeptidase"/>
    <property type="match status" value="1"/>
</dbReference>
<dbReference type="InterPro" id="IPR036005">
    <property type="entry name" value="Creatinase/aminopeptidase-like"/>
</dbReference>
<keyword evidence="5 6" id="KW-0378">Hydrolase</keyword>
<evidence type="ECO:0000256" key="2">
    <source>
        <dbReference type="ARBA" id="ARBA00022438"/>
    </source>
</evidence>
<dbReference type="HAMAP" id="MF_01974">
    <property type="entry name" value="MetAP_1"/>
    <property type="match status" value="1"/>
</dbReference>
<comment type="cofactor">
    <cofactor evidence="6">
        <name>Co(2+)</name>
        <dbReference type="ChEBI" id="CHEBI:48828"/>
    </cofactor>
    <cofactor evidence="6">
        <name>Zn(2+)</name>
        <dbReference type="ChEBI" id="CHEBI:29105"/>
    </cofactor>
    <cofactor evidence="6">
        <name>Mn(2+)</name>
        <dbReference type="ChEBI" id="CHEBI:29035"/>
    </cofactor>
    <cofactor evidence="6">
        <name>Fe(2+)</name>
        <dbReference type="ChEBI" id="CHEBI:29033"/>
    </cofactor>
    <text evidence="6">Binds 2 divalent metal cations per subunit. Has a high-affinity and a low affinity metal-binding site. The true nature of the physiological cofactor is under debate. The enzyme is active with cobalt, zinc, manganese or divalent iron ions. Most likely, methionine aminopeptidases function as mononuclear Fe(2+)-metalloproteases under physiological conditions, and the catalytically relevant metal-binding site has been assigned to the histidine-containing high-affinity site.</text>
</comment>
<feature type="binding site" evidence="6">
    <location>
        <position position="185"/>
    </location>
    <ligand>
        <name>a divalent metal cation</name>
        <dbReference type="ChEBI" id="CHEBI:60240"/>
        <label>2</label>
        <note>catalytic</note>
    </ligand>
</feature>
<reference evidence="9 10" key="1">
    <citation type="submission" date="2020-08" db="EMBL/GenBank/DDBJ databases">
        <title>Sequencing the genomes of 1000 actinobacteria strains.</title>
        <authorList>
            <person name="Klenk H.-P."/>
        </authorList>
    </citation>
    <scope>NUCLEOTIDE SEQUENCE [LARGE SCALE GENOMIC DNA]</scope>
    <source>
        <strain evidence="9 10">DSM 44230</strain>
    </source>
</reference>
<feature type="binding site" evidence="6">
    <location>
        <position position="249"/>
    </location>
    <ligand>
        <name>a divalent metal cation</name>
        <dbReference type="ChEBI" id="CHEBI:60240"/>
        <label>1</label>
    </ligand>
</feature>
<feature type="binding site" evidence="6">
    <location>
        <position position="103"/>
    </location>
    <ligand>
        <name>a divalent metal cation</name>
        <dbReference type="ChEBI" id="CHEBI:60240"/>
        <label>1</label>
    </ligand>
</feature>
<keyword evidence="2 6" id="KW-0031">Aminopeptidase</keyword>
<keyword evidence="3 6" id="KW-0645">Protease</keyword>
<sequence length="278" mass="29164">MTTRLEAAMVIRKTDAEIEQMATAGAILAEVHEELRAALRPGLTTADLDKVAARTIEKRGAKPGFFGYNGYPAVINASVGDQIVHGIPSRETKLRAGDVLSLDCGVVWNGFHSDAACTWIVGGEEAAPEPLRVLVAETYRALWAGIGALRVGNRIGDVSAAIGAVGAAGGYGVVSDHNGHAIGGHGIGRSLHEDPFVPGRGRPGRGLRLKPGLVLAIEPMFTTGHPGFRTLGDDWTVVTVDGSTAAHWEHTVAITEGGPRVLTARPEELGRTELSHLG</sequence>
<dbReference type="GO" id="GO:0070006">
    <property type="term" value="F:metalloaminopeptidase activity"/>
    <property type="evidence" value="ECO:0007669"/>
    <property type="project" value="UniProtKB-UniRule"/>
</dbReference>
<dbReference type="NCBIfam" id="TIGR00500">
    <property type="entry name" value="met_pdase_I"/>
    <property type="match status" value="1"/>
</dbReference>
<gene>
    <name evidence="6" type="primary">map</name>
    <name evidence="9" type="ORF">HNR67_007816</name>
</gene>
<feature type="binding site" evidence="6">
    <location>
        <position position="249"/>
    </location>
    <ligand>
        <name>a divalent metal cation</name>
        <dbReference type="ChEBI" id="CHEBI:60240"/>
        <label>2</label>
        <note>catalytic</note>
    </ligand>
</feature>
<name>A0A7W7FYI4_9PSEU</name>
<feature type="binding site" evidence="6">
    <location>
        <position position="85"/>
    </location>
    <ligand>
        <name>substrate</name>
    </ligand>
</feature>
<dbReference type="GO" id="GO:0004239">
    <property type="term" value="F:initiator methionyl aminopeptidase activity"/>
    <property type="evidence" value="ECO:0007669"/>
    <property type="project" value="UniProtKB-UniRule"/>
</dbReference>
<evidence type="ECO:0000256" key="4">
    <source>
        <dbReference type="ARBA" id="ARBA00022723"/>
    </source>
</evidence>
<comment type="similarity">
    <text evidence="6">Belongs to the peptidase M24A family. Methionine aminopeptidase type 1 subfamily.</text>
</comment>
<dbReference type="InterPro" id="IPR002467">
    <property type="entry name" value="Pept_M24A_MAP1"/>
</dbReference>
<evidence type="ECO:0000259" key="8">
    <source>
        <dbReference type="Pfam" id="PF00557"/>
    </source>
</evidence>
<dbReference type="Gene3D" id="3.90.230.10">
    <property type="entry name" value="Creatinase/methionine aminopeptidase superfamily"/>
    <property type="match status" value="1"/>
</dbReference>
<evidence type="ECO:0000313" key="9">
    <source>
        <dbReference type="EMBL" id="MBB4681698.1"/>
    </source>
</evidence>
<evidence type="ECO:0000256" key="1">
    <source>
        <dbReference type="ARBA" id="ARBA00002521"/>
    </source>
</evidence>
<accession>A0A7W7FYI4</accession>
<protein>
    <recommendedName>
        <fullName evidence="6 7">Methionine aminopeptidase</fullName>
        <shortName evidence="6">MAP</shortName>
        <shortName evidence="6">MetAP</shortName>
        <ecNumber evidence="6 7">3.4.11.18</ecNumber>
    </recommendedName>
    <alternativeName>
        <fullName evidence="6">Peptidase M</fullName>
    </alternativeName>
</protein>
<keyword evidence="10" id="KW-1185">Reference proteome</keyword>
<comment type="subunit">
    <text evidence="6">Monomer.</text>
</comment>
<dbReference type="PANTHER" id="PTHR43330">
    <property type="entry name" value="METHIONINE AMINOPEPTIDASE"/>
    <property type="match status" value="1"/>
</dbReference>
<feature type="binding site" evidence="6">
    <location>
        <position position="192"/>
    </location>
    <ligand>
        <name>substrate</name>
    </ligand>
</feature>
<comment type="caution">
    <text evidence="9">The sequence shown here is derived from an EMBL/GenBank/DDBJ whole genome shotgun (WGS) entry which is preliminary data.</text>
</comment>
<feature type="binding site" evidence="6">
    <location>
        <position position="114"/>
    </location>
    <ligand>
        <name>a divalent metal cation</name>
        <dbReference type="ChEBI" id="CHEBI:60240"/>
        <label>1</label>
    </ligand>
</feature>
<proteinExistence type="inferred from homology"/>
<dbReference type="Pfam" id="PF00557">
    <property type="entry name" value="Peptidase_M24"/>
    <property type="match status" value="1"/>
</dbReference>
<comment type="catalytic activity">
    <reaction evidence="6 7">
        <text>Release of N-terminal amino acids, preferentially methionine, from peptides and arylamides.</text>
        <dbReference type="EC" id="3.4.11.18"/>
    </reaction>
</comment>
<keyword evidence="4 6" id="KW-0479">Metal-binding</keyword>
<dbReference type="PRINTS" id="PR00599">
    <property type="entry name" value="MAPEPTIDASE"/>
</dbReference>
<evidence type="ECO:0000256" key="3">
    <source>
        <dbReference type="ARBA" id="ARBA00022670"/>
    </source>
</evidence>
<dbReference type="PANTHER" id="PTHR43330:SF27">
    <property type="entry name" value="METHIONINE AMINOPEPTIDASE"/>
    <property type="match status" value="1"/>
</dbReference>
<comment type="function">
    <text evidence="1 6">Removes the N-terminal methionine from nascent proteins. The N-terminal methionine is often cleaved when the second residue in the primary sequence is small and uncharged (Met-Ala-, Cys, Gly, Pro, Ser, Thr, or Val). Requires deformylation of the N(alpha)-formylated initiator methionine before it can be hydrolyzed.</text>
</comment>
<dbReference type="AlphaFoldDB" id="A0A7W7FYI4"/>
<evidence type="ECO:0000256" key="7">
    <source>
        <dbReference type="RuleBase" id="RU003653"/>
    </source>
</evidence>
<dbReference type="GO" id="GO:0006508">
    <property type="term" value="P:proteolysis"/>
    <property type="evidence" value="ECO:0007669"/>
    <property type="project" value="UniProtKB-KW"/>
</dbReference>
<dbReference type="InterPro" id="IPR000994">
    <property type="entry name" value="Pept_M24"/>
</dbReference>
<dbReference type="EC" id="3.4.11.18" evidence="6 7"/>
<feature type="domain" description="Peptidase M24" evidence="8">
    <location>
        <begin position="19"/>
        <end position="256"/>
    </location>
</feature>
<dbReference type="GO" id="GO:0005829">
    <property type="term" value="C:cytosol"/>
    <property type="evidence" value="ECO:0007669"/>
    <property type="project" value="TreeGrafter"/>
</dbReference>
<dbReference type="GO" id="GO:0046872">
    <property type="term" value="F:metal ion binding"/>
    <property type="evidence" value="ECO:0007669"/>
    <property type="project" value="UniProtKB-UniRule"/>
</dbReference>
<evidence type="ECO:0000256" key="5">
    <source>
        <dbReference type="ARBA" id="ARBA00022801"/>
    </source>
</evidence>
<dbReference type="RefSeq" id="WP_312989128.1">
    <property type="nucleotide sequence ID" value="NZ_BAAAUI010000014.1"/>
</dbReference>